<dbReference type="VEuPathDB" id="FungiDB:PADG_01312"/>
<reference evidence="2 3" key="1">
    <citation type="submission" date="2016-06" db="EMBL/GenBank/DDBJ databases">
        <authorList>
            <person name="Kjaerup R.B."/>
            <person name="Dalgaard T.S."/>
            <person name="Juul-Madsen H.R."/>
        </authorList>
    </citation>
    <scope>NUCLEOTIDE SEQUENCE [LARGE SCALE GENOMIC DNA]</scope>
    <source>
        <strain evidence="2 3">Pb300</strain>
    </source>
</reference>
<sequence>MERIERTHRELAVRTDSSTTWASSDRSDHSHNTSQTAYSQRPMLITLEEHSPHAKVEERESTDTCASTIISEQEDDENGIYDKPPIEVVDDRYENFPAEAIPSTASSFAELFPSTRRLLIQHDDTTIDGNLNLRVGTIPPLPEGGQCEIILFHLRMYDLHARKFSLRRYCRESGREVCHSTRKYHQPSTDLSAFQRPLSNAFSTLRSRSDSINLTSGLWKQDSKCKSITENNDKADERRGSTSSLPRPRSPEPTNTIQLEFSNYAHVDVKRRGTKGPKHYDFEYWSTRYQWRRTSRKDGNSKEISYDLYHSSKSKPVAHIIPDALTPLEALEEKNKGGWIPPCSLWISDTSVYESMQDVADVIVATGLMALVDDSIKRRWQNKRTSSSHNPMTTSLMKSMDSVASNKIIEKVFHRRSSTGSQHTSLRQRFTHA</sequence>
<accession>A0A1D2J6A9</accession>
<evidence type="ECO:0000256" key="1">
    <source>
        <dbReference type="SAM" id="MobiDB-lite"/>
    </source>
</evidence>
<dbReference type="EMBL" id="LZYO01000413">
    <property type="protein sequence ID" value="ODH13836.1"/>
    <property type="molecule type" value="Genomic_DNA"/>
</dbReference>
<feature type="compositionally biased region" description="Polar residues" evidence="1">
    <location>
        <begin position="15"/>
        <end position="24"/>
    </location>
</feature>
<feature type="compositionally biased region" description="Basic and acidic residues" evidence="1">
    <location>
        <begin position="1"/>
        <end position="13"/>
    </location>
</feature>
<dbReference type="VEuPathDB" id="FungiDB:PABG_02813"/>
<protein>
    <submittedName>
        <fullName evidence="2">Uncharacterized protein</fullName>
    </submittedName>
</protein>
<organism evidence="2 3">
    <name type="scientific">Paracoccidioides brasiliensis</name>
    <dbReference type="NCBI Taxonomy" id="121759"/>
    <lineage>
        <taxon>Eukaryota</taxon>
        <taxon>Fungi</taxon>
        <taxon>Dikarya</taxon>
        <taxon>Ascomycota</taxon>
        <taxon>Pezizomycotina</taxon>
        <taxon>Eurotiomycetes</taxon>
        <taxon>Eurotiomycetidae</taxon>
        <taxon>Onygenales</taxon>
        <taxon>Ajellomycetaceae</taxon>
        <taxon>Paracoccidioides</taxon>
    </lineage>
</organism>
<evidence type="ECO:0000313" key="2">
    <source>
        <dbReference type="EMBL" id="ODH13836.1"/>
    </source>
</evidence>
<feature type="region of interest" description="Disordered" evidence="1">
    <location>
        <begin position="1"/>
        <end position="42"/>
    </location>
</feature>
<dbReference type="AlphaFoldDB" id="A0A1D2J6A9"/>
<evidence type="ECO:0000313" key="3">
    <source>
        <dbReference type="Proteomes" id="UP000242814"/>
    </source>
</evidence>
<proteinExistence type="predicted"/>
<name>A0A1D2J6A9_PARBR</name>
<dbReference type="Proteomes" id="UP000242814">
    <property type="component" value="Unassembled WGS sequence"/>
</dbReference>
<feature type="region of interest" description="Disordered" evidence="1">
    <location>
        <begin position="225"/>
        <end position="255"/>
    </location>
</feature>
<feature type="compositionally biased region" description="Basic and acidic residues" evidence="1">
    <location>
        <begin position="225"/>
        <end position="240"/>
    </location>
</feature>
<gene>
    <name evidence="2" type="ORF">ACO22_06863</name>
</gene>
<comment type="caution">
    <text evidence="2">The sequence shown here is derived from an EMBL/GenBank/DDBJ whole genome shotgun (WGS) entry which is preliminary data.</text>
</comment>